<keyword evidence="5" id="KW-0680">Restriction system</keyword>
<dbReference type="GO" id="GO:0003886">
    <property type="term" value="F:DNA (cytosine-5-)-methyltransferase activity"/>
    <property type="evidence" value="ECO:0007669"/>
    <property type="project" value="UniProtKB-EC"/>
</dbReference>
<evidence type="ECO:0000313" key="9">
    <source>
        <dbReference type="Proteomes" id="UP001144397"/>
    </source>
</evidence>
<dbReference type="PRINTS" id="PR00105">
    <property type="entry name" value="C5METTRFRASE"/>
</dbReference>
<sequence length="670" mass="72309">MNAHTLPAGIKVRELVIDSFAGGGGASTGISMALGRDPDIAINHDPLALAMHRVNHPGTRHMVQDVATVDSVSMCAGLPIGMLWMSPDCTDHSKAKGAAPRRDGDRTTRGIGWAIVGWVKALPAWQRPRVVFLENVEEYVDWGPLLADGKRCPVRKGETFREFVAAWKALGYGKIEWRQRRAWWSGSGTIRRRLYMVMRRDGAPIVWPERAFGNPADPEDAARIAAGELKPWVTAADSIDFTLPIPSIFDTAAQIRAKLGITAKRPLAPKTGARIAKGVRRYVLDAARPFLVKVNHTARDEARDRALSVPLTAMTSKRDDALVSPVIAYAQQGGGVRSPADPLHTITASPKDQNAVVVPYLVPRYGERPGQEPRTYPCDKPGPTPVPTGNEGSVAVVHLSRQFGASVGSEAGEPVGTVTAGGGGKTALVSSFIAQHNDGPRGGAPGRAADGPVSTITTTGAQQGLVAAHMLTLRGSDRRDAAAAEPLRTDSAHGQHHAVVQLPMLTVYYGSEKDATRVDLPGRTDTVRDRFGLVSSVAAVPPFGPEHEARAREVATFLRGHGCWEGGDLVIVEIDGTTFVIVDICMRMLTPRERYSANGFPRDYTIDHGLDEDGRVLRFTQEQQGHMCGNAVCPTEAEALVRANYVPREVVAPRRARRSEQPSFFQEAAE</sequence>
<dbReference type="GO" id="GO:0003677">
    <property type="term" value="F:DNA binding"/>
    <property type="evidence" value="ECO:0007669"/>
    <property type="project" value="TreeGrafter"/>
</dbReference>
<evidence type="ECO:0000256" key="1">
    <source>
        <dbReference type="ARBA" id="ARBA00011975"/>
    </source>
</evidence>
<keyword evidence="3 8" id="KW-0808">Transferase</keyword>
<evidence type="ECO:0000256" key="5">
    <source>
        <dbReference type="ARBA" id="ARBA00022747"/>
    </source>
</evidence>
<evidence type="ECO:0000256" key="2">
    <source>
        <dbReference type="ARBA" id="ARBA00022603"/>
    </source>
</evidence>
<protein>
    <recommendedName>
        <fullName evidence="1">DNA (cytosine-5-)-methyltransferase</fullName>
        <ecNumber evidence="1">2.1.1.37</ecNumber>
    </recommendedName>
</protein>
<dbReference type="SUPFAM" id="SSF53335">
    <property type="entry name" value="S-adenosyl-L-methionine-dependent methyltransferases"/>
    <property type="match status" value="1"/>
</dbReference>
<dbReference type="PANTHER" id="PTHR10629:SF52">
    <property type="entry name" value="DNA (CYTOSINE-5)-METHYLTRANSFERASE 1"/>
    <property type="match status" value="1"/>
</dbReference>
<evidence type="ECO:0000313" key="10">
    <source>
        <dbReference type="Proteomes" id="UP001245370"/>
    </source>
</evidence>
<dbReference type="InterPro" id="IPR050390">
    <property type="entry name" value="C5-Methyltransferase"/>
</dbReference>
<dbReference type="AlphaFoldDB" id="A0A9W6CT99"/>
<accession>A0A9W6CT99</accession>
<dbReference type="InterPro" id="IPR029063">
    <property type="entry name" value="SAM-dependent_MTases_sf"/>
</dbReference>
<dbReference type="EMBL" id="JAVDPY010000005">
    <property type="protein sequence ID" value="MDR6334513.1"/>
    <property type="molecule type" value="Genomic_DNA"/>
</dbReference>
<dbReference type="PANTHER" id="PTHR10629">
    <property type="entry name" value="CYTOSINE-SPECIFIC METHYLTRANSFERASE"/>
    <property type="match status" value="1"/>
</dbReference>
<keyword evidence="2 7" id="KW-0489">Methyltransferase</keyword>
<dbReference type="GeneID" id="95763924"/>
<dbReference type="InterPro" id="IPR001525">
    <property type="entry name" value="C5_MeTfrase"/>
</dbReference>
<comment type="caution">
    <text evidence="7">The sequence shown here is derived from an EMBL/GenBank/DDBJ whole genome shotgun (WGS) entry which is preliminary data.</text>
</comment>
<dbReference type="Gene3D" id="3.40.50.150">
    <property type="entry name" value="Vaccinia Virus protein VP39"/>
    <property type="match status" value="1"/>
</dbReference>
<dbReference type="EC" id="2.1.1.37" evidence="1"/>
<evidence type="ECO:0000313" key="8">
    <source>
        <dbReference type="EMBL" id="MDR6334513.1"/>
    </source>
</evidence>
<evidence type="ECO:0000256" key="4">
    <source>
        <dbReference type="ARBA" id="ARBA00022691"/>
    </source>
</evidence>
<reference evidence="8 10" key="2">
    <citation type="submission" date="2023-07" db="EMBL/GenBank/DDBJ databases">
        <title>Genomic Encyclopedia of Type Strains, Phase IV (KMG-IV): sequencing the most valuable type-strain genomes for metagenomic binning, comparative biology and taxonomic classification.</title>
        <authorList>
            <person name="Goeker M."/>
        </authorList>
    </citation>
    <scope>NUCLEOTIDE SEQUENCE [LARGE SCALE GENOMIC DNA]</scope>
    <source>
        <strain evidence="8 10">DSM 338</strain>
    </source>
</reference>
<name>A0A9W6CT99_XANFL</name>
<proteinExistence type="predicted"/>
<comment type="catalytic activity">
    <reaction evidence="6">
        <text>a 2'-deoxycytidine in DNA + S-adenosyl-L-methionine = a 5-methyl-2'-deoxycytidine in DNA + S-adenosyl-L-homocysteine + H(+)</text>
        <dbReference type="Rhea" id="RHEA:13681"/>
        <dbReference type="Rhea" id="RHEA-COMP:11369"/>
        <dbReference type="Rhea" id="RHEA-COMP:11370"/>
        <dbReference type="ChEBI" id="CHEBI:15378"/>
        <dbReference type="ChEBI" id="CHEBI:57856"/>
        <dbReference type="ChEBI" id="CHEBI:59789"/>
        <dbReference type="ChEBI" id="CHEBI:85452"/>
        <dbReference type="ChEBI" id="CHEBI:85454"/>
        <dbReference type="EC" id="2.1.1.37"/>
    </reaction>
</comment>
<organism evidence="7 9">
    <name type="scientific">Xanthobacter flavus</name>
    <dbReference type="NCBI Taxonomy" id="281"/>
    <lineage>
        <taxon>Bacteria</taxon>
        <taxon>Pseudomonadati</taxon>
        <taxon>Pseudomonadota</taxon>
        <taxon>Alphaproteobacteria</taxon>
        <taxon>Hyphomicrobiales</taxon>
        <taxon>Xanthobacteraceae</taxon>
        <taxon>Xanthobacter</taxon>
    </lineage>
</organism>
<gene>
    <name evidence="8" type="ORF">GGQ86_002995</name>
    <name evidence="7" type="ORF">XFLAVUS301_31420</name>
</gene>
<keyword evidence="10" id="KW-1185">Reference proteome</keyword>
<reference evidence="7" key="1">
    <citation type="submission" date="2022-12" db="EMBL/GenBank/DDBJ databases">
        <title>Reference genome sequencing for broad-spectrum identification of bacterial and archaeal isolates by mass spectrometry.</title>
        <authorList>
            <person name="Sekiguchi Y."/>
            <person name="Tourlousse D.M."/>
        </authorList>
    </citation>
    <scope>NUCLEOTIDE SEQUENCE</scope>
    <source>
        <strain evidence="7">301</strain>
    </source>
</reference>
<evidence type="ECO:0000313" key="7">
    <source>
        <dbReference type="EMBL" id="GLI23468.1"/>
    </source>
</evidence>
<dbReference type="GO" id="GO:0032259">
    <property type="term" value="P:methylation"/>
    <property type="evidence" value="ECO:0007669"/>
    <property type="project" value="UniProtKB-KW"/>
</dbReference>
<evidence type="ECO:0000256" key="3">
    <source>
        <dbReference type="ARBA" id="ARBA00022679"/>
    </source>
</evidence>
<dbReference type="GO" id="GO:0009307">
    <property type="term" value="P:DNA restriction-modification system"/>
    <property type="evidence" value="ECO:0007669"/>
    <property type="project" value="UniProtKB-KW"/>
</dbReference>
<evidence type="ECO:0000256" key="6">
    <source>
        <dbReference type="ARBA" id="ARBA00047422"/>
    </source>
</evidence>
<dbReference type="Pfam" id="PF00145">
    <property type="entry name" value="DNA_methylase"/>
    <property type="match status" value="1"/>
</dbReference>
<dbReference type="GO" id="GO:0044027">
    <property type="term" value="P:negative regulation of gene expression via chromosomal CpG island methylation"/>
    <property type="evidence" value="ECO:0007669"/>
    <property type="project" value="TreeGrafter"/>
</dbReference>
<dbReference type="Proteomes" id="UP001144397">
    <property type="component" value="Unassembled WGS sequence"/>
</dbReference>
<keyword evidence="4" id="KW-0949">S-adenosyl-L-methionine</keyword>
<dbReference type="RefSeq" id="WP_281808312.1">
    <property type="nucleotide sequence ID" value="NZ_BSDO01000004.1"/>
</dbReference>
<dbReference type="Gene3D" id="3.90.120.10">
    <property type="entry name" value="DNA Methylase, subunit A, domain 2"/>
    <property type="match status" value="1"/>
</dbReference>
<dbReference type="Proteomes" id="UP001245370">
    <property type="component" value="Unassembled WGS sequence"/>
</dbReference>
<dbReference type="EMBL" id="BSDO01000004">
    <property type="protein sequence ID" value="GLI23468.1"/>
    <property type="molecule type" value="Genomic_DNA"/>
</dbReference>